<gene>
    <name evidence="3" type="ORF">LCGC14_0083520</name>
</gene>
<dbReference type="SUPFAM" id="SSF47413">
    <property type="entry name" value="lambda repressor-like DNA-binding domains"/>
    <property type="match status" value="1"/>
</dbReference>
<dbReference type="InterPro" id="IPR001387">
    <property type="entry name" value="Cro/C1-type_HTH"/>
</dbReference>
<dbReference type="InterPro" id="IPR010982">
    <property type="entry name" value="Lambda_DNA-bd_dom_sf"/>
</dbReference>
<keyword evidence="1" id="KW-0472">Membrane</keyword>
<keyword evidence="1" id="KW-1133">Transmembrane helix</keyword>
<reference evidence="3" key="1">
    <citation type="journal article" date="2015" name="Nature">
        <title>Complex archaea that bridge the gap between prokaryotes and eukaryotes.</title>
        <authorList>
            <person name="Spang A."/>
            <person name="Saw J.H."/>
            <person name="Jorgensen S.L."/>
            <person name="Zaremba-Niedzwiedzka K."/>
            <person name="Martijn J."/>
            <person name="Lind A.E."/>
            <person name="van Eijk R."/>
            <person name="Schleper C."/>
            <person name="Guy L."/>
            <person name="Ettema T.J."/>
        </authorList>
    </citation>
    <scope>NUCLEOTIDE SEQUENCE</scope>
</reference>
<feature type="transmembrane region" description="Helical" evidence="1">
    <location>
        <begin position="57"/>
        <end position="76"/>
    </location>
</feature>
<dbReference type="PROSITE" id="PS50943">
    <property type="entry name" value="HTH_CROC1"/>
    <property type="match status" value="1"/>
</dbReference>
<sequence length="118" mass="12746">MTKPMTQQDDDTIGGRIGRSREALGIDIAELATKLGVKPETMRGWERDRAEPRANKLIMLAGILGVSPAWLIGGYGEGAEDVDLDDTGRAAKLDLLRSRRDVLDGEITRLEALAAKSG</sequence>
<protein>
    <recommendedName>
        <fullName evidence="2">HTH cro/C1-type domain-containing protein</fullName>
    </recommendedName>
</protein>
<accession>A0A0F9VHC2</accession>
<dbReference type="SMART" id="SM00530">
    <property type="entry name" value="HTH_XRE"/>
    <property type="match status" value="1"/>
</dbReference>
<comment type="caution">
    <text evidence="3">The sequence shown here is derived from an EMBL/GenBank/DDBJ whole genome shotgun (WGS) entry which is preliminary data.</text>
</comment>
<dbReference type="CDD" id="cd00093">
    <property type="entry name" value="HTH_XRE"/>
    <property type="match status" value="1"/>
</dbReference>
<feature type="domain" description="HTH cro/C1-type" evidence="2">
    <location>
        <begin position="21"/>
        <end position="71"/>
    </location>
</feature>
<evidence type="ECO:0000256" key="1">
    <source>
        <dbReference type="SAM" id="Phobius"/>
    </source>
</evidence>
<proteinExistence type="predicted"/>
<organism evidence="3">
    <name type="scientific">marine sediment metagenome</name>
    <dbReference type="NCBI Taxonomy" id="412755"/>
    <lineage>
        <taxon>unclassified sequences</taxon>
        <taxon>metagenomes</taxon>
        <taxon>ecological metagenomes</taxon>
    </lineage>
</organism>
<dbReference type="EMBL" id="LAZR01000022">
    <property type="protein sequence ID" value="KKO04526.1"/>
    <property type="molecule type" value="Genomic_DNA"/>
</dbReference>
<evidence type="ECO:0000259" key="2">
    <source>
        <dbReference type="PROSITE" id="PS50943"/>
    </source>
</evidence>
<dbReference type="GO" id="GO:0003677">
    <property type="term" value="F:DNA binding"/>
    <property type="evidence" value="ECO:0007669"/>
    <property type="project" value="InterPro"/>
</dbReference>
<evidence type="ECO:0000313" key="3">
    <source>
        <dbReference type="EMBL" id="KKO04526.1"/>
    </source>
</evidence>
<dbReference type="Pfam" id="PF01381">
    <property type="entry name" value="HTH_3"/>
    <property type="match status" value="1"/>
</dbReference>
<dbReference type="AlphaFoldDB" id="A0A0F9VHC2"/>
<dbReference type="Gene3D" id="1.10.260.40">
    <property type="entry name" value="lambda repressor-like DNA-binding domains"/>
    <property type="match status" value="1"/>
</dbReference>
<keyword evidence="1" id="KW-0812">Transmembrane</keyword>
<name>A0A0F9VHC2_9ZZZZ</name>